<evidence type="ECO:0000259" key="3">
    <source>
        <dbReference type="Pfam" id="PF00685"/>
    </source>
</evidence>
<dbReference type="GO" id="GO:0008146">
    <property type="term" value="F:sulfotransferase activity"/>
    <property type="evidence" value="ECO:0007669"/>
    <property type="project" value="InterPro"/>
</dbReference>
<dbReference type="VEuPathDB" id="VectorBase:GAUT025436"/>
<dbReference type="SUPFAM" id="SSF52540">
    <property type="entry name" value="P-loop containing nucleoside triphosphate hydrolases"/>
    <property type="match status" value="1"/>
</dbReference>
<dbReference type="InterPro" id="IPR027417">
    <property type="entry name" value="P-loop_NTPase"/>
</dbReference>
<evidence type="ECO:0000256" key="1">
    <source>
        <dbReference type="ARBA" id="ARBA00005771"/>
    </source>
</evidence>
<dbReference type="AlphaFoldDB" id="A0A1A9V4E0"/>
<proteinExistence type="inferred from homology"/>
<dbReference type="EnsemblMetazoa" id="GAUT025436-RA">
    <property type="protein sequence ID" value="GAUT025436-PA"/>
    <property type="gene ID" value="GAUT025436"/>
</dbReference>
<keyword evidence="2" id="KW-0808">Transferase</keyword>
<comment type="similarity">
    <text evidence="1">Belongs to the sulfotransferase 1 family.</text>
</comment>
<dbReference type="Gene3D" id="3.40.50.300">
    <property type="entry name" value="P-loop containing nucleotide triphosphate hydrolases"/>
    <property type="match status" value="1"/>
</dbReference>
<sequence length="328" mass="38636">MFNSRKMNIESFDIHYNVPMKQYSAQCIDIPLKKNWSDSWCALPETFDHCLDKILQFEVRPRDVFVVTFMKCGTTWMQEAAWLLLNDLNFEKSKEKRILERSPFLDFIGLLPPGSGLELDPLKLTEQLHDPRLIKSHMPANLLPSQIWQKKQKTIYVARNVKDVIVSSFHFAQHGMWKGDSILDYVNNFINDEIHWTPFWTHIIDFWKMRNESFIFFVTYEEMIKDLPGVVRRLCQFLNKSTLTDDQLNRLVAHLSFGKMKDNRQANLTEMMKETFPDVPENFQFMRRGIVGSYRDELTPEVQAKIDSWTASILSKHGLTEKDIFGEL</sequence>
<dbReference type="InterPro" id="IPR000863">
    <property type="entry name" value="Sulfotransferase_dom"/>
</dbReference>
<protein>
    <recommendedName>
        <fullName evidence="3">Sulfotransferase domain-containing protein</fullName>
    </recommendedName>
</protein>
<dbReference type="PANTHER" id="PTHR11783">
    <property type="entry name" value="SULFOTRANSFERASE SULT"/>
    <property type="match status" value="1"/>
</dbReference>
<organism evidence="4 5">
    <name type="scientific">Glossina austeni</name>
    <name type="common">Savannah tsetse fly</name>
    <dbReference type="NCBI Taxonomy" id="7395"/>
    <lineage>
        <taxon>Eukaryota</taxon>
        <taxon>Metazoa</taxon>
        <taxon>Ecdysozoa</taxon>
        <taxon>Arthropoda</taxon>
        <taxon>Hexapoda</taxon>
        <taxon>Insecta</taxon>
        <taxon>Pterygota</taxon>
        <taxon>Neoptera</taxon>
        <taxon>Endopterygota</taxon>
        <taxon>Diptera</taxon>
        <taxon>Brachycera</taxon>
        <taxon>Muscomorpha</taxon>
        <taxon>Hippoboscoidea</taxon>
        <taxon>Glossinidae</taxon>
        <taxon>Glossina</taxon>
    </lineage>
</organism>
<feature type="domain" description="Sulfotransferase" evidence="3">
    <location>
        <begin position="61"/>
        <end position="313"/>
    </location>
</feature>
<dbReference type="Pfam" id="PF00685">
    <property type="entry name" value="Sulfotransfer_1"/>
    <property type="match status" value="1"/>
</dbReference>
<dbReference type="Proteomes" id="UP000078200">
    <property type="component" value="Unassembled WGS sequence"/>
</dbReference>
<evidence type="ECO:0000313" key="4">
    <source>
        <dbReference type="EnsemblMetazoa" id="GAUT025436-PA"/>
    </source>
</evidence>
<evidence type="ECO:0000256" key="2">
    <source>
        <dbReference type="ARBA" id="ARBA00022679"/>
    </source>
</evidence>
<reference evidence="4" key="1">
    <citation type="submission" date="2020-05" db="UniProtKB">
        <authorList>
            <consortium name="EnsemblMetazoa"/>
        </authorList>
    </citation>
    <scope>IDENTIFICATION</scope>
    <source>
        <strain evidence="4">TTRI</strain>
    </source>
</reference>
<dbReference type="STRING" id="7395.A0A1A9V4E0"/>
<evidence type="ECO:0000313" key="5">
    <source>
        <dbReference type="Proteomes" id="UP000078200"/>
    </source>
</evidence>
<name>A0A1A9V4E0_GLOAU</name>
<keyword evidence="5" id="KW-1185">Reference proteome</keyword>
<accession>A0A1A9V4E0</accession>